<name>A0A3A8Q2W2_9BACT</name>
<dbReference type="Pfam" id="PF18426">
    <property type="entry name" value="Tli4_C"/>
    <property type="match status" value="1"/>
</dbReference>
<reference evidence="3" key="1">
    <citation type="submission" date="2018-09" db="EMBL/GenBank/DDBJ databases">
        <authorList>
            <person name="Livingstone P.G."/>
            <person name="Whitworth D.E."/>
        </authorList>
    </citation>
    <scope>NUCLEOTIDE SEQUENCE [LARGE SCALE GENOMIC DNA]</scope>
    <source>
        <strain evidence="3">CA051B</strain>
    </source>
</reference>
<comment type="caution">
    <text evidence="2">The sequence shown here is derived from an EMBL/GenBank/DDBJ whole genome shotgun (WGS) entry which is preliminary data.</text>
</comment>
<dbReference type="InterPro" id="IPR041290">
    <property type="entry name" value="Tli4_C"/>
</dbReference>
<sequence length="323" mass="36482">MFLATAWEQSSPLSVPEVHLMSQSPAKGHVRQCVGRFYLDVPDSMSRSADVETYQVQHISLKEALWKDPADEARSKVWESRLDGIRALTYQQATPEAPQGTILAQRAFSPEVRGVLYHRFDTPLISTWGALLHSGAVDVWMQIDGDLEREQDWATRLKEVSGSYRLPATGESLPHPGKDWFYLRHGMVALPTKYQEEARVRFEGTDLKVKVDVWTRTTTKVKKESLLERYSNTLAQAGEDSAGDIVTQKYQARTVAGLPGEELIIRYKEGKQAGLYFLWSFPGEEKSGARPRFNIEMDTGLEQEDAKVGLWNNLLGSVRPVKQ</sequence>
<dbReference type="AlphaFoldDB" id="A0A3A8Q2W2"/>
<proteinExistence type="predicted"/>
<evidence type="ECO:0000313" key="3">
    <source>
        <dbReference type="Proteomes" id="UP000272888"/>
    </source>
</evidence>
<dbReference type="Proteomes" id="UP000272888">
    <property type="component" value="Unassembled WGS sequence"/>
</dbReference>
<dbReference type="EMBL" id="RAWB01000098">
    <property type="protein sequence ID" value="RKH61280.1"/>
    <property type="molecule type" value="Genomic_DNA"/>
</dbReference>
<accession>A0A3A8Q2W2</accession>
<gene>
    <name evidence="2" type="ORF">D7V93_11970</name>
</gene>
<feature type="domain" description="Tle cognate immunity protein 4 C-terminal" evidence="1">
    <location>
        <begin position="183"/>
        <end position="319"/>
    </location>
</feature>
<organism evidence="2 3">
    <name type="scientific">Corallococcus llansteffanensis</name>
    <dbReference type="NCBI Taxonomy" id="2316731"/>
    <lineage>
        <taxon>Bacteria</taxon>
        <taxon>Pseudomonadati</taxon>
        <taxon>Myxococcota</taxon>
        <taxon>Myxococcia</taxon>
        <taxon>Myxococcales</taxon>
        <taxon>Cystobacterineae</taxon>
        <taxon>Myxococcaceae</taxon>
        <taxon>Corallococcus</taxon>
    </lineage>
</organism>
<evidence type="ECO:0000313" key="2">
    <source>
        <dbReference type="EMBL" id="RKH61280.1"/>
    </source>
</evidence>
<evidence type="ECO:0000259" key="1">
    <source>
        <dbReference type="Pfam" id="PF18426"/>
    </source>
</evidence>
<protein>
    <recommendedName>
        <fullName evidence="1">Tle cognate immunity protein 4 C-terminal domain-containing protein</fullName>
    </recommendedName>
</protein>
<keyword evidence="3" id="KW-1185">Reference proteome</keyword>